<organism evidence="1 2">
    <name type="scientific">Aspergillus pseudoustus</name>
    <dbReference type="NCBI Taxonomy" id="1810923"/>
    <lineage>
        <taxon>Eukaryota</taxon>
        <taxon>Fungi</taxon>
        <taxon>Dikarya</taxon>
        <taxon>Ascomycota</taxon>
        <taxon>Pezizomycotina</taxon>
        <taxon>Eurotiomycetes</taxon>
        <taxon>Eurotiomycetidae</taxon>
        <taxon>Eurotiales</taxon>
        <taxon>Aspergillaceae</taxon>
        <taxon>Aspergillus</taxon>
        <taxon>Aspergillus subgen. Nidulantes</taxon>
    </lineage>
</organism>
<protein>
    <submittedName>
        <fullName evidence="1">Uncharacterized protein</fullName>
    </submittedName>
</protein>
<keyword evidence="2" id="KW-1185">Reference proteome</keyword>
<gene>
    <name evidence="1" type="ORF">BJY01DRAFT_256023</name>
</gene>
<sequence length="256" mass="28722">MTPKSSTRKPPKRPLTLYIGSLNKSNFIVGFGDPTSSSTAQGSATVYIFTVDSGYRGHFQATVDKETQTLVFPADSEILSDKPMIRILLLPVHMIGPVDSRHRRDIFRAAVYAVGLDAGRHQIFLRNPEASEILPEGAEKAYHQPILAHNKKNGVYHPEFLHHPGKKLDRLRDHVEYLTIYLSPAYPGLPGAPRNLFFLVLATPDLTDSIYNFVLGSSDGLLGWSWVHQHKKFRFPFIPVGETDPLPMVELGRIRQ</sequence>
<accession>A0ABR4IF29</accession>
<evidence type="ECO:0000313" key="1">
    <source>
        <dbReference type="EMBL" id="KAL2826353.1"/>
    </source>
</evidence>
<dbReference type="Proteomes" id="UP001610446">
    <property type="component" value="Unassembled WGS sequence"/>
</dbReference>
<name>A0ABR4IF29_9EURO</name>
<evidence type="ECO:0000313" key="2">
    <source>
        <dbReference type="Proteomes" id="UP001610446"/>
    </source>
</evidence>
<dbReference type="EMBL" id="JBFXLU010000447">
    <property type="protein sequence ID" value="KAL2826353.1"/>
    <property type="molecule type" value="Genomic_DNA"/>
</dbReference>
<comment type="caution">
    <text evidence="1">The sequence shown here is derived from an EMBL/GenBank/DDBJ whole genome shotgun (WGS) entry which is preliminary data.</text>
</comment>
<proteinExistence type="predicted"/>
<reference evidence="1 2" key="1">
    <citation type="submission" date="2024-07" db="EMBL/GenBank/DDBJ databases">
        <title>Section-level genome sequencing and comparative genomics of Aspergillus sections Usti and Cavernicolus.</title>
        <authorList>
            <consortium name="Lawrence Berkeley National Laboratory"/>
            <person name="Nybo J.L."/>
            <person name="Vesth T.C."/>
            <person name="Theobald S."/>
            <person name="Frisvad J.C."/>
            <person name="Larsen T.O."/>
            <person name="Kjaerboelling I."/>
            <person name="Rothschild-Mancinelli K."/>
            <person name="Lyhne E.K."/>
            <person name="Kogle M.E."/>
            <person name="Barry K."/>
            <person name="Clum A."/>
            <person name="Na H."/>
            <person name="Ledsgaard L."/>
            <person name="Lin J."/>
            <person name="Lipzen A."/>
            <person name="Kuo A."/>
            <person name="Riley R."/>
            <person name="Mondo S."/>
            <person name="Labutti K."/>
            <person name="Haridas S."/>
            <person name="Pangalinan J."/>
            <person name="Salamov A.A."/>
            <person name="Simmons B.A."/>
            <person name="Magnuson J.K."/>
            <person name="Chen J."/>
            <person name="Drula E."/>
            <person name="Henrissat B."/>
            <person name="Wiebenga A."/>
            <person name="Lubbers R.J."/>
            <person name="Gomes A.C."/>
            <person name="Makela M.R."/>
            <person name="Stajich J."/>
            <person name="Grigoriev I.V."/>
            <person name="Mortensen U.H."/>
            <person name="De Vries R.P."/>
            <person name="Baker S.E."/>
            <person name="Andersen M.R."/>
        </authorList>
    </citation>
    <scope>NUCLEOTIDE SEQUENCE [LARGE SCALE GENOMIC DNA]</scope>
    <source>
        <strain evidence="1 2">CBS 123904</strain>
    </source>
</reference>